<dbReference type="GO" id="GO:0006887">
    <property type="term" value="P:exocytosis"/>
    <property type="evidence" value="ECO:0007669"/>
    <property type="project" value="UniProtKB-KW"/>
</dbReference>
<evidence type="ECO:0000256" key="3">
    <source>
        <dbReference type="RuleBase" id="RU365026"/>
    </source>
</evidence>
<name>A0AAP0LJ12_9ROSI</name>
<keyword evidence="3" id="KW-0268">Exocytosis</keyword>
<dbReference type="AlphaFoldDB" id="A0AAP0LJ12"/>
<dbReference type="PANTHER" id="PTHR12542:SF17">
    <property type="entry name" value="EXOCYST SUBUNIT EXO70 FAMILY PROTEIN"/>
    <property type="match status" value="1"/>
</dbReference>
<keyword evidence="2 3" id="KW-0813">Transport</keyword>
<dbReference type="FunFam" id="1.20.1280.170:FF:000003">
    <property type="entry name" value="Exocyst subunit Exo70 family protein"/>
    <property type="match status" value="1"/>
</dbReference>
<evidence type="ECO:0000313" key="6">
    <source>
        <dbReference type="EMBL" id="KAK9175981.1"/>
    </source>
</evidence>
<dbReference type="GO" id="GO:0005546">
    <property type="term" value="F:phosphatidylinositol-4,5-bisphosphate binding"/>
    <property type="evidence" value="ECO:0007669"/>
    <property type="project" value="InterPro"/>
</dbReference>
<dbReference type="EMBL" id="JBCGBO010000025">
    <property type="protein sequence ID" value="KAK9175981.1"/>
    <property type="molecule type" value="Genomic_DNA"/>
</dbReference>
<organism evidence="6 7">
    <name type="scientific">Citrus x changshan-huyou</name>
    <dbReference type="NCBI Taxonomy" id="2935761"/>
    <lineage>
        <taxon>Eukaryota</taxon>
        <taxon>Viridiplantae</taxon>
        <taxon>Streptophyta</taxon>
        <taxon>Embryophyta</taxon>
        <taxon>Tracheophyta</taxon>
        <taxon>Spermatophyta</taxon>
        <taxon>Magnoliopsida</taxon>
        <taxon>eudicotyledons</taxon>
        <taxon>Gunneridae</taxon>
        <taxon>Pentapetalae</taxon>
        <taxon>rosids</taxon>
        <taxon>malvids</taxon>
        <taxon>Sapindales</taxon>
        <taxon>Rutaceae</taxon>
        <taxon>Aurantioideae</taxon>
        <taxon>Citrus</taxon>
    </lineage>
</organism>
<evidence type="ECO:0000256" key="4">
    <source>
        <dbReference type="SAM" id="MobiDB-lite"/>
    </source>
</evidence>
<proteinExistence type="inferred from homology"/>
<dbReference type="Gene3D" id="1.20.1280.170">
    <property type="entry name" value="Exocyst complex component Exo70"/>
    <property type="match status" value="1"/>
</dbReference>
<gene>
    <name evidence="6" type="ORF">WN944_027993</name>
</gene>
<accession>A0AAP0LJ12</accession>
<evidence type="ECO:0000256" key="1">
    <source>
        <dbReference type="ARBA" id="ARBA00006756"/>
    </source>
</evidence>
<feature type="compositionally biased region" description="Low complexity" evidence="4">
    <location>
        <begin position="621"/>
        <end position="639"/>
    </location>
</feature>
<dbReference type="Pfam" id="PF03081">
    <property type="entry name" value="Exo70_C"/>
    <property type="match status" value="1"/>
</dbReference>
<dbReference type="Pfam" id="PF20669">
    <property type="entry name" value="Exo70_N"/>
    <property type="match status" value="1"/>
</dbReference>
<dbReference type="GO" id="GO:0015031">
    <property type="term" value="P:protein transport"/>
    <property type="evidence" value="ECO:0007669"/>
    <property type="project" value="UniProtKB-KW"/>
</dbReference>
<dbReference type="InterPro" id="IPR016159">
    <property type="entry name" value="Cullin_repeat-like_dom_sf"/>
</dbReference>
<dbReference type="InterPro" id="IPR004140">
    <property type="entry name" value="Exo70"/>
</dbReference>
<evidence type="ECO:0000313" key="7">
    <source>
        <dbReference type="Proteomes" id="UP001428341"/>
    </source>
</evidence>
<protein>
    <recommendedName>
        <fullName evidence="3">Exocyst subunit Exo70 family protein</fullName>
    </recommendedName>
</protein>
<reference evidence="6 7" key="1">
    <citation type="submission" date="2024-05" db="EMBL/GenBank/DDBJ databases">
        <title>Haplotype-resolved chromosome-level genome assembly of Huyou (Citrus changshanensis).</title>
        <authorList>
            <person name="Miao C."/>
            <person name="Chen W."/>
            <person name="Wu Y."/>
            <person name="Wang L."/>
            <person name="Zhao S."/>
            <person name="Grierson D."/>
            <person name="Xu C."/>
            <person name="Chen K."/>
        </authorList>
    </citation>
    <scope>NUCLEOTIDE SEQUENCE [LARGE SCALE GENOMIC DNA]</scope>
    <source>
        <strain evidence="6">01-14</strain>
        <tissue evidence="6">Leaf</tissue>
    </source>
</reference>
<comment type="function">
    <text evidence="3">Component of the exocyst complex.</text>
</comment>
<dbReference type="PANTHER" id="PTHR12542">
    <property type="entry name" value="EXOCYST COMPLEX PROTEIN EXO70"/>
    <property type="match status" value="1"/>
</dbReference>
<dbReference type="InterPro" id="IPR046364">
    <property type="entry name" value="Exo70_C"/>
</dbReference>
<feature type="region of interest" description="Disordered" evidence="4">
    <location>
        <begin position="1"/>
        <end position="28"/>
    </location>
</feature>
<feature type="compositionally biased region" description="Low complexity" evidence="4">
    <location>
        <begin position="13"/>
        <end position="26"/>
    </location>
</feature>
<comment type="caution">
    <text evidence="6">The sequence shown here is derived from an EMBL/GenBank/DDBJ whole genome shotgun (WGS) entry which is preliminary data.</text>
</comment>
<feature type="region of interest" description="Disordered" evidence="4">
    <location>
        <begin position="613"/>
        <end position="645"/>
    </location>
</feature>
<keyword evidence="7" id="KW-1185">Reference proteome</keyword>
<dbReference type="Proteomes" id="UP001428341">
    <property type="component" value="Unassembled WGS sequence"/>
</dbReference>
<dbReference type="GO" id="GO:0000145">
    <property type="term" value="C:exocyst"/>
    <property type="evidence" value="ECO:0007669"/>
    <property type="project" value="InterPro"/>
</dbReference>
<keyword evidence="3" id="KW-0653">Protein transport</keyword>
<evidence type="ECO:0000259" key="5">
    <source>
        <dbReference type="Pfam" id="PF03081"/>
    </source>
</evidence>
<sequence length="645" mass="72079">MPRKGMRTIFFKPSTSPTAGTPSSSPQRVTFSDSLMDENIQIARSFITKWDDTSQSCSISSLFSSDNRQDAKDYLKAVYDLQTAMHYFITHHSTSDKLVLAQTLMQTAMKRLEREFYQMLKINGEYLDHESVSVSSSRASRASFSDLEDYEVSETESRISDDAISEMERVSTAAMADLKAIADCMISAGYGKECARIYKIIRKSVVDEALYHLGVERLNLNVIQKMDWDVLEIKIKNWLRAVRTAVKTVFAGERILCDTVFSGPSSASIRVSCFSQIVKEGALDLLVFPENVAKCKKTPEKMFRTLDLYEAISDLSPDIASIFSFESTSAVRSQAANSLIRLGEAVRTMLADFEAAIHKDTSKTPVPGGGVHPLTRYVMNYIAFLADYSGSLAEIDAEWPLTSNSPLPEAYFGSPESSDSISSPIAVRLAWLILVVLCKLDGKAELYKEVAQSYLFLANNLQYVVVKVRSSNLKFLLGEEWIVKHEAKVRQYAANYERMGWDKVFASLPENPTAEIPIPQVRNCFRRFNLSFEDTCKRHSSWIVSDPKLRDEIKISLAKRIAPVYRDFYEKYRVRVLRDPSTGNEPLVRFAPDDLGNHLSDLFHGTIGSGSVSSHSTAPYSRTSGSASVSSHSTSPYSSHGGRSP</sequence>
<evidence type="ECO:0000256" key="2">
    <source>
        <dbReference type="ARBA" id="ARBA00022448"/>
    </source>
</evidence>
<feature type="domain" description="Exocyst complex subunit Exo70 C-terminal" evidence="5">
    <location>
        <begin position="236"/>
        <end position="601"/>
    </location>
</feature>
<dbReference type="SUPFAM" id="SSF74788">
    <property type="entry name" value="Cullin repeat-like"/>
    <property type="match status" value="1"/>
</dbReference>
<comment type="similarity">
    <text evidence="1 3">Belongs to the EXO70 family.</text>
</comment>